<dbReference type="SUPFAM" id="SSF56507">
    <property type="entry name" value="Methionine synthase activation domain-like"/>
    <property type="match status" value="1"/>
</dbReference>
<name>A0A9D1T3W4_9FIRM</name>
<reference evidence="1" key="1">
    <citation type="submission" date="2020-10" db="EMBL/GenBank/DDBJ databases">
        <authorList>
            <person name="Gilroy R."/>
        </authorList>
    </citation>
    <scope>NUCLEOTIDE SEQUENCE</scope>
    <source>
        <strain evidence="1">1370</strain>
    </source>
</reference>
<evidence type="ECO:0000313" key="1">
    <source>
        <dbReference type="EMBL" id="HIV10915.1"/>
    </source>
</evidence>
<organism evidence="1 2">
    <name type="scientific">Candidatus Faeciplasma avium</name>
    <dbReference type="NCBI Taxonomy" id="2840798"/>
    <lineage>
        <taxon>Bacteria</taxon>
        <taxon>Bacillati</taxon>
        <taxon>Bacillota</taxon>
        <taxon>Clostridia</taxon>
        <taxon>Eubacteriales</taxon>
        <taxon>Oscillospiraceae</taxon>
        <taxon>Oscillospiraceae incertae sedis</taxon>
        <taxon>Candidatus Faeciplasma</taxon>
    </lineage>
</organism>
<comment type="caution">
    <text evidence="1">The sequence shown here is derived from an EMBL/GenBank/DDBJ whole genome shotgun (WGS) entry which is preliminary data.</text>
</comment>
<dbReference type="AlphaFoldDB" id="A0A9D1T3W4"/>
<sequence>MIISQTYLRIPQEELVISPGESAARLMAERGYTSPLISECEKELRSQVSCAFCAIRVKAEYPAEDEIDLGFVSCKSHDLYRNLLGSREAFVFAVTLGIEVDRLILKLSRLSPARHFITDALASAMAEAACDRTDNILSSGLICRPRFSPGYGDLPLSLQPEVIRATGADRRLGITLSSSLLMTPKKSVTAIKGIIK</sequence>
<dbReference type="Gene3D" id="3.40.109.40">
    <property type="match status" value="1"/>
</dbReference>
<dbReference type="EMBL" id="DVOL01000059">
    <property type="protein sequence ID" value="HIV10915.1"/>
    <property type="molecule type" value="Genomic_DNA"/>
</dbReference>
<proteinExistence type="predicted"/>
<reference evidence="1" key="2">
    <citation type="journal article" date="2021" name="PeerJ">
        <title>Extensive microbial diversity within the chicken gut microbiome revealed by metagenomics and culture.</title>
        <authorList>
            <person name="Gilroy R."/>
            <person name="Ravi A."/>
            <person name="Getino M."/>
            <person name="Pursley I."/>
            <person name="Horton D.L."/>
            <person name="Alikhan N.F."/>
            <person name="Baker D."/>
            <person name="Gharbi K."/>
            <person name="Hall N."/>
            <person name="Watson M."/>
            <person name="Adriaenssens E.M."/>
            <person name="Foster-Nyarko E."/>
            <person name="Jarju S."/>
            <person name="Secka A."/>
            <person name="Antonio M."/>
            <person name="Oren A."/>
            <person name="Chaudhuri R.R."/>
            <person name="La Ragione R."/>
            <person name="Hildebrand F."/>
            <person name="Pallen M.J."/>
        </authorList>
    </citation>
    <scope>NUCLEOTIDE SEQUENCE</scope>
    <source>
        <strain evidence="1">1370</strain>
    </source>
</reference>
<evidence type="ECO:0000313" key="2">
    <source>
        <dbReference type="Proteomes" id="UP000823960"/>
    </source>
</evidence>
<dbReference type="GO" id="GO:0008705">
    <property type="term" value="F:methionine synthase activity"/>
    <property type="evidence" value="ECO:0007669"/>
    <property type="project" value="InterPro"/>
</dbReference>
<dbReference type="InterPro" id="IPR037010">
    <property type="entry name" value="VitB12-dep_Met_synth_activ_sf"/>
</dbReference>
<gene>
    <name evidence="1" type="ORF">IAD28_04405</name>
</gene>
<accession>A0A9D1T3W4</accession>
<dbReference type="Proteomes" id="UP000823960">
    <property type="component" value="Unassembled WGS sequence"/>
</dbReference>
<protein>
    <submittedName>
        <fullName evidence="1">Vitamin B12 dependent methionine synthase activation subunit</fullName>
    </submittedName>
</protein>